<keyword evidence="4 8" id="KW-0418">Kinase</keyword>
<dbReference type="InterPro" id="IPR008266">
    <property type="entry name" value="Tyr_kinase_AS"/>
</dbReference>
<evidence type="ECO:0000256" key="3">
    <source>
        <dbReference type="ARBA" id="ARBA00022741"/>
    </source>
</evidence>
<keyword evidence="1" id="KW-0723">Serine/threonine-protein kinase</keyword>
<dbReference type="PROSITE" id="PS50011">
    <property type="entry name" value="PROTEIN_KINASE_DOM"/>
    <property type="match status" value="1"/>
</dbReference>
<gene>
    <name evidence="8" type="ORF">GCM10011349_27050</name>
</gene>
<reference evidence="9" key="1">
    <citation type="journal article" date="2019" name="Int. J. Syst. Evol. Microbiol.">
        <title>The Global Catalogue of Microorganisms (GCM) 10K type strain sequencing project: providing services to taxonomists for standard genome sequencing and annotation.</title>
        <authorList>
            <consortium name="The Broad Institute Genomics Platform"/>
            <consortium name="The Broad Institute Genome Sequencing Center for Infectious Disease"/>
            <person name="Wu L."/>
            <person name="Ma J."/>
        </authorList>
    </citation>
    <scope>NUCLEOTIDE SEQUENCE [LARGE SCALE GENOMIC DNA]</scope>
    <source>
        <strain evidence="9">CGMCC 1.6784</strain>
    </source>
</reference>
<dbReference type="SMART" id="SM00332">
    <property type="entry name" value="PP2Cc"/>
    <property type="match status" value="1"/>
</dbReference>
<keyword evidence="3" id="KW-0547">Nucleotide-binding</keyword>
<dbReference type="Proteomes" id="UP000605099">
    <property type="component" value="Unassembled WGS sequence"/>
</dbReference>
<keyword evidence="5" id="KW-0067">ATP-binding</keyword>
<dbReference type="CDD" id="cd14014">
    <property type="entry name" value="STKc_PknB_like"/>
    <property type="match status" value="1"/>
</dbReference>
<evidence type="ECO:0000256" key="2">
    <source>
        <dbReference type="ARBA" id="ARBA00022679"/>
    </source>
</evidence>
<dbReference type="InterPro" id="IPR011009">
    <property type="entry name" value="Kinase-like_dom_sf"/>
</dbReference>
<organism evidence="8 9">
    <name type="scientific">Novosphingobium indicum</name>
    <dbReference type="NCBI Taxonomy" id="462949"/>
    <lineage>
        <taxon>Bacteria</taxon>
        <taxon>Pseudomonadati</taxon>
        <taxon>Pseudomonadota</taxon>
        <taxon>Alphaproteobacteria</taxon>
        <taxon>Sphingomonadales</taxon>
        <taxon>Sphingomonadaceae</taxon>
        <taxon>Novosphingobium</taxon>
    </lineage>
</organism>
<evidence type="ECO:0000313" key="8">
    <source>
        <dbReference type="EMBL" id="GGN52950.1"/>
    </source>
</evidence>
<evidence type="ECO:0000256" key="1">
    <source>
        <dbReference type="ARBA" id="ARBA00022527"/>
    </source>
</evidence>
<dbReference type="Gene3D" id="1.10.510.10">
    <property type="entry name" value="Transferase(Phosphotransferase) domain 1"/>
    <property type="match status" value="1"/>
</dbReference>
<dbReference type="SMART" id="SM00331">
    <property type="entry name" value="PP2C_SIG"/>
    <property type="match status" value="1"/>
</dbReference>
<dbReference type="InterPro" id="IPR036457">
    <property type="entry name" value="PPM-type-like_dom_sf"/>
</dbReference>
<dbReference type="Pfam" id="PF13672">
    <property type="entry name" value="PP2C_2"/>
    <property type="match status" value="1"/>
</dbReference>
<feature type="domain" description="Protein kinase" evidence="6">
    <location>
        <begin position="282"/>
        <end position="547"/>
    </location>
</feature>
<dbReference type="Pfam" id="PF00069">
    <property type="entry name" value="Pkinase"/>
    <property type="match status" value="1"/>
</dbReference>
<dbReference type="Gene3D" id="3.60.40.10">
    <property type="entry name" value="PPM-type phosphatase domain"/>
    <property type="match status" value="1"/>
</dbReference>
<keyword evidence="2" id="KW-0808">Transferase</keyword>
<feature type="domain" description="PPM-type phosphatase" evidence="7">
    <location>
        <begin position="17"/>
        <end position="249"/>
    </location>
</feature>
<evidence type="ECO:0000259" key="7">
    <source>
        <dbReference type="PROSITE" id="PS51746"/>
    </source>
</evidence>
<accession>A0ABQ2JS20</accession>
<evidence type="ECO:0000256" key="5">
    <source>
        <dbReference type="ARBA" id="ARBA00022840"/>
    </source>
</evidence>
<dbReference type="SUPFAM" id="SSF56112">
    <property type="entry name" value="Protein kinase-like (PK-like)"/>
    <property type="match status" value="1"/>
</dbReference>
<name>A0ABQ2JS20_9SPHN</name>
<protein>
    <submittedName>
        <fullName evidence="8">Protein kinase</fullName>
    </submittedName>
</protein>
<dbReference type="PROSITE" id="PS51746">
    <property type="entry name" value="PPM_2"/>
    <property type="match status" value="1"/>
</dbReference>
<comment type="caution">
    <text evidence="8">The sequence shown here is derived from an EMBL/GenBank/DDBJ whole genome shotgun (WGS) entry which is preliminary data.</text>
</comment>
<evidence type="ECO:0000313" key="9">
    <source>
        <dbReference type="Proteomes" id="UP000605099"/>
    </source>
</evidence>
<dbReference type="SUPFAM" id="SSF81606">
    <property type="entry name" value="PP2C-like"/>
    <property type="match status" value="1"/>
</dbReference>
<dbReference type="InterPro" id="IPR020635">
    <property type="entry name" value="Tyr_kinase_cat_dom"/>
</dbReference>
<evidence type="ECO:0000256" key="4">
    <source>
        <dbReference type="ARBA" id="ARBA00022777"/>
    </source>
</evidence>
<dbReference type="GO" id="GO:0016301">
    <property type="term" value="F:kinase activity"/>
    <property type="evidence" value="ECO:0007669"/>
    <property type="project" value="UniProtKB-KW"/>
</dbReference>
<sequence length="603" mass="65126">MLSRSLYPAMQTPLSVTIGQFSTAGAKEANQDFHGALVPEADMLATKGIAVAIADGISTSPLGATGAETAVKSFLTDYYATSEAWSVSTSGQRVIAATNSWMHAQNLGGARNLSDEARERGMVCTLSALVLKGRSAWLFHIGDSRIARVSGGGLEPLTEPHRLNLGGGVSFLARAMGSDRHVEIDHRRLPVAVGDVFVLSTDGVHEVLDDRVIIEACAGDNLDTVARALCDAALAAGSEDNLTVQLVRIDSLPQGGLDDIAGEEAALPPAPQLTAGRDFEGFTIIRELHAGHRSHVYLARDRATGERVAIKVPSTEHGSDKAELRRLMLEEWVARRISHPHVLKAPPARASRRHAYAVTAYVEGATLEQWTHQQHETDLVAVRSIVKQIASGLQALHRREIVHRDLRPANVIIDGEGTATIIDFGSAQVAGLDEIAGPVSDAMFAGTLQFTAPEIWLGQPATRWSDLWSLGAMAYYMVTRELPYGPRLSNATTRAAQGRLVYVPASERNPDVPAWVDAAIARAVAVDPAKRYGELSEFIYDLTHPNTALFAPEQRPWLARRPERLWQAISALLALALAASLLTREGQADRPQPSKIQTEETAR</sequence>
<dbReference type="PROSITE" id="PS00109">
    <property type="entry name" value="PROTEIN_KINASE_TYR"/>
    <property type="match status" value="1"/>
</dbReference>
<keyword evidence="9" id="KW-1185">Reference proteome</keyword>
<dbReference type="InterPro" id="IPR000719">
    <property type="entry name" value="Prot_kinase_dom"/>
</dbReference>
<proteinExistence type="predicted"/>
<evidence type="ECO:0000259" key="6">
    <source>
        <dbReference type="PROSITE" id="PS50011"/>
    </source>
</evidence>
<dbReference type="SMART" id="SM00219">
    <property type="entry name" value="TyrKc"/>
    <property type="match status" value="1"/>
</dbReference>
<dbReference type="EMBL" id="BMLK01000012">
    <property type="protein sequence ID" value="GGN52950.1"/>
    <property type="molecule type" value="Genomic_DNA"/>
</dbReference>
<dbReference type="Gene3D" id="3.30.200.20">
    <property type="entry name" value="Phosphorylase Kinase, domain 1"/>
    <property type="match status" value="1"/>
</dbReference>
<dbReference type="PANTHER" id="PTHR24351">
    <property type="entry name" value="RIBOSOMAL PROTEIN S6 KINASE"/>
    <property type="match status" value="1"/>
</dbReference>
<dbReference type="CDD" id="cd00143">
    <property type="entry name" value="PP2Cc"/>
    <property type="match status" value="1"/>
</dbReference>
<dbReference type="RefSeq" id="WP_229710317.1">
    <property type="nucleotide sequence ID" value="NZ_BMLK01000012.1"/>
</dbReference>
<dbReference type="InterPro" id="IPR001932">
    <property type="entry name" value="PPM-type_phosphatase-like_dom"/>
</dbReference>